<organism evidence="1 2">
    <name type="scientific">Thermosinus carboxydivorans Nor1</name>
    <dbReference type="NCBI Taxonomy" id="401526"/>
    <lineage>
        <taxon>Bacteria</taxon>
        <taxon>Bacillati</taxon>
        <taxon>Bacillota</taxon>
        <taxon>Negativicutes</taxon>
        <taxon>Selenomonadales</taxon>
        <taxon>Sporomusaceae</taxon>
        <taxon>Thermosinus</taxon>
    </lineage>
</organism>
<dbReference type="Gene3D" id="2.60.320.10">
    <property type="entry name" value="N-utilization substance G protein NusG, insert domain"/>
    <property type="match status" value="1"/>
</dbReference>
<name>A1HRM2_9FIRM</name>
<reference evidence="1 2" key="1">
    <citation type="submission" date="2007-01" db="EMBL/GenBank/DDBJ databases">
        <title>Annotation of the draft genome assembly of Thermosinus carboxydivorans Nor1.</title>
        <authorList>
            <consortium name="US DOE Joint Genome Institute (JGI-ORNL)"/>
            <person name="Larimer F."/>
            <person name="Land M."/>
            <person name="Hauser L."/>
        </authorList>
    </citation>
    <scope>NUCLEOTIDE SEQUENCE [LARGE SCALE GENOMIC DNA]</scope>
    <source>
        <strain evidence="1 2">Nor1</strain>
    </source>
</reference>
<dbReference type="AlphaFoldDB" id="A1HRM2"/>
<dbReference type="EMBL" id="AAWL01000011">
    <property type="protein sequence ID" value="EAX47348.1"/>
    <property type="molecule type" value="Genomic_DNA"/>
</dbReference>
<comment type="caution">
    <text evidence="1">The sequence shown here is derived from an EMBL/GenBank/DDBJ whole genome shotgun (WGS) entry which is preliminary data.</text>
</comment>
<protein>
    <submittedName>
        <fullName evidence="1">Uncharacterized protein</fullName>
    </submittedName>
</protein>
<evidence type="ECO:0000313" key="1">
    <source>
        <dbReference type="EMBL" id="EAX47348.1"/>
    </source>
</evidence>
<dbReference type="Pfam" id="PF07009">
    <property type="entry name" value="NusG_II"/>
    <property type="match status" value="1"/>
</dbReference>
<dbReference type="InterPro" id="IPR038690">
    <property type="entry name" value="NusG_2_sf"/>
</dbReference>
<dbReference type="RefSeq" id="WP_007289674.1">
    <property type="nucleotide sequence ID" value="NZ_AAWL01000011.1"/>
</dbReference>
<gene>
    <name evidence="1" type="ORF">TcarDRAFT_1366</name>
</gene>
<keyword evidence="2" id="KW-1185">Reference proteome</keyword>
<dbReference type="Proteomes" id="UP000005139">
    <property type="component" value="Unassembled WGS sequence"/>
</dbReference>
<dbReference type="eggNOG" id="COG5341">
    <property type="taxonomic scope" value="Bacteria"/>
</dbReference>
<accession>A1HRM2</accession>
<dbReference type="CDD" id="cd09846">
    <property type="entry name" value="DUF1312"/>
    <property type="match status" value="1"/>
</dbReference>
<evidence type="ECO:0000313" key="2">
    <source>
        <dbReference type="Proteomes" id="UP000005139"/>
    </source>
</evidence>
<dbReference type="OrthoDB" id="47603at2"/>
<reference evidence="1 2" key="2">
    <citation type="submission" date="2007-01" db="EMBL/GenBank/DDBJ databases">
        <title>Sequencing of the draft genome and assembly of Thermosinus carboxydivorans Nor1.</title>
        <authorList>
            <consortium name="US DOE Joint Genome Institute (JGI-PGF)"/>
            <person name="Copeland A."/>
            <person name="Lucas S."/>
            <person name="Lapidus A."/>
            <person name="Barry K."/>
            <person name="Glavina del Rio T."/>
            <person name="Dalin E."/>
            <person name="Tice H."/>
            <person name="Bruce D."/>
            <person name="Pitluck S."/>
            <person name="Richardson P."/>
        </authorList>
    </citation>
    <scope>NUCLEOTIDE SEQUENCE [LARGE SCALE GENOMIC DNA]</scope>
    <source>
        <strain evidence="1 2">Nor1</strain>
    </source>
</reference>
<sequence precursor="true">MVLMLTRADKWLIGILLVVSLAGIGYSTIAYSASSSDVAEIWVNGALYQTVMLRAGYRQEFRVNVAGGYDIIEVEGRRIRVREADCPTQECVLTGWIEKAPQQIVCLPYRIVIKVVSSAPLDIDAIVR</sequence>
<proteinExistence type="predicted"/>